<accession>A0A5B8A0L3</accession>
<dbReference type="RefSeq" id="WP_139516014.1">
    <property type="nucleotide sequence ID" value="NZ_CP040896.1"/>
</dbReference>
<proteinExistence type="predicted"/>
<dbReference type="EMBL" id="CP040896">
    <property type="protein sequence ID" value="QDA60840.1"/>
    <property type="molecule type" value="Genomic_DNA"/>
</dbReference>
<reference evidence="1 2" key="1">
    <citation type="submission" date="2019-06" db="EMBL/GenBank/DDBJ databases">
        <authorList>
            <person name="Srinivasan S."/>
        </authorList>
    </citation>
    <scope>NUCLEOTIDE SEQUENCE [LARGE SCALE GENOMIC DNA]</scope>
    <source>
        <strain evidence="1 2">17J68-5</strain>
    </source>
</reference>
<evidence type="ECO:0000313" key="2">
    <source>
        <dbReference type="Proteomes" id="UP000305398"/>
    </source>
</evidence>
<organism evidence="1 2">
    <name type="scientific">Hymenobacter jejuensis</name>
    <dbReference type="NCBI Taxonomy" id="2502781"/>
    <lineage>
        <taxon>Bacteria</taxon>
        <taxon>Pseudomonadati</taxon>
        <taxon>Bacteroidota</taxon>
        <taxon>Cytophagia</taxon>
        <taxon>Cytophagales</taxon>
        <taxon>Hymenobacteraceae</taxon>
        <taxon>Hymenobacter</taxon>
    </lineage>
</organism>
<sequence length="329" mass="35816">MFSSEQPLVSLHNLPPDAYQRLSPCLSLLGMACTHLFSQSHGPVPEHVTALTGLNSSVVADLNAIDSTPVLQQLLLQRPLRLYDFVLVGQLSLRSPLEGPVLAFVQHQMQIDGTQLQTLLSYCLHLSEQLQHALEQHLAGPSGAAALAPLRRRQQQLQAVFTQFEATLHPQLPSVVTLGFDEARLQMLRLALLLAETLPQSETDHPFVQAVARLSSFRPDAVAALLARFGAVQPNERLGLSLPELTLLYQAMQVCGLVFVSDILSILGLENAFPTDAKSPTTSAEPLGTSRQAVGALVAGFTNWVQREFGHQPQVQQARQEVAALTDLL</sequence>
<dbReference type="AlphaFoldDB" id="A0A5B8A0L3"/>
<gene>
    <name evidence="1" type="ORF">FHG12_12320</name>
</gene>
<keyword evidence="2" id="KW-1185">Reference proteome</keyword>
<evidence type="ECO:0000313" key="1">
    <source>
        <dbReference type="EMBL" id="QDA60840.1"/>
    </source>
</evidence>
<dbReference type="KEGG" id="hyj:FHG12_12320"/>
<protein>
    <submittedName>
        <fullName evidence="1">Uncharacterized protein</fullName>
    </submittedName>
</protein>
<dbReference type="Proteomes" id="UP000305398">
    <property type="component" value="Chromosome"/>
</dbReference>
<dbReference type="OrthoDB" id="870418at2"/>
<name>A0A5B8A0L3_9BACT</name>